<feature type="transmembrane region" description="Helical" evidence="1">
    <location>
        <begin position="21"/>
        <end position="47"/>
    </location>
</feature>
<keyword evidence="1" id="KW-1133">Transmembrane helix</keyword>
<keyword evidence="1" id="KW-0472">Membrane</keyword>
<sequence>MFSTLFGERQPYQGFNFFGRLKALGVHLIFSLIVFAIFMWVMLVYWFPAPHFQINGGWQGMRIMIAVDLVIGPLLTFFLYNNRKSKKELRFDLGIIIVTQAALIIYGVTTVYNQRPVAQVLSHRGYIATPRTEDLVYKPGIDPIKTISNLNAYKTYPPMLYSAFEDYFNQEANMNDFDKLFDTNQTERLVGDLNPEKIVSRYRPMNSPEALADLPKTAERAMNRIAIEPDMVKLIDAYKAEHGDNFYFFKLFAQYGEAIIITDKKGIPVDYFGIKAID</sequence>
<dbReference type="EMBL" id="WHNW01000004">
    <property type="protein sequence ID" value="MPV86098.1"/>
    <property type="molecule type" value="Genomic_DNA"/>
</dbReference>
<protein>
    <submittedName>
        <fullName evidence="2">Uncharacterized protein</fullName>
    </submittedName>
</protein>
<name>A0A6N7F000_9GAMM</name>
<reference evidence="2 3" key="1">
    <citation type="submission" date="2019-10" db="EMBL/GenBank/DDBJ databases">
        <title>Cardiobacteriales fam. a chemoheterotrophic member of the order Cardiobacteriales, and proposal of Cardiobacteriales fam. nov.</title>
        <authorList>
            <person name="Wang C."/>
        </authorList>
    </citation>
    <scope>NUCLEOTIDE SEQUENCE [LARGE SCALE GENOMIC DNA]</scope>
    <source>
        <strain evidence="2 3">ML27</strain>
    </source>
</reference>
<comment type="caution">
    <text evidence="2">The sequence shown here is derived from an EMBL/GenBank/DDBJ whole genome shotgun (WGS) entry which is preliminary data.</text>
</comment>
<proteinExistence type="predicted"/>
<dbReference type="AlphaFoldDB" id="A0A6N7F000"/>
<dbReference type="RefSeq" id="WP_152810013.1">
    <property type="nucleotide sequence ID" value="NZ_WHNW01000004.1"/>
</dbReference>
<evidence type="ECO:0000256" key="1">
    <source>
        <dbReference type="SAM" id="Phobius"/>
    </source>
</evidence>
<feature type="transmembrane region" description="Helical" evidence="1">
    <location>
        <begin position="93"/>
        <end position="112"/>
    </location>
</feature>
<keyword evidence="1" id="KW-0812">Transmembrane</keyword>
<gene>
    <name evidence="2" type="ORF">GCU85_05040</name>
</gene>
<evidence type="ECO:0000313" key="3">
    <source>
        <dbReference type="Proteomes" id="UP000471298"/>
    </source>
</evidence>
<organism evidence="2 3">
    <name type="scientific">Ostreibacterium oceani</name>
    <dbReference type="NCBI Taxonomy" id="2654998"/>
    <lineage>
        <taxon>Bacteria</taxon>
        <taxon>Pseudomonadati</taxon>
        <taxon>Pseudomonadota</taxon>
        <taxon>Gammaproteobacteria</taxon>
        <taxon>Cardiobacteriales</taxon>
        <taxon>Ostreibacteriaceae</taxon>
        <taxon>Ostreibacterium</taxon>
    </lineage>
</organism>
<accession>A0A6N7F000</accession>
<dbReference type="Proteomes" id="UP000471298">
    <property type="component" value="Unassembled WGS sequence"/>
</dbReference>
<feature type="transmembrane region" description="Helical" evidence="1">
    <location>
        <begin position="59"/>
        <end position="81"/>
    </location>
</feature>
<evidence type="ECO:0000313" key="2">
    <source>
        <dbReference type="EMBL" id="MPV86098.1"/>
    </source>
</evidence>
<dbReference type="InParanoid" id="A0A6N7F000"/>
<keyword evidence="3" id="KW-1185">Reference proteome</keyword>